<feature type="transmembrane region" description="Helical" evidence="1">
    <location>
        <begin position="57"/>
        <end position="80"/>
    </location>
</feature>
<keyword evidence="1" id="KW-0472">Membrane</keyword>
<reference evidence="2" key="2">
    <citation type="submission" date="2020-11" db="EMBL/GenBank/DDBJ databases">
        <authorList>
            <person name="McCartney M.A."/>
            <person name="Auch B."/>
            <person name="Kono T."/>
            <person name="Mallez S."/>
            <person name="Becker A."/>
            <person name="Gohl D.M."/>
            <person name="Silverstein K.A.T."/>
            <person name="Koren S."/>
            <person name="Bechman K.B."/>
            <person name="Herman A."/>
            <person name="Abrahante J.E."/>
            <person name="Garbe J."/>
        </authorList>
    </citation>
    <scope>NUCLEOTIDE SEQUENCE</scope>
    <source>
        <strain evidence="2">Duluth1</strain>
        <tissue evidence="2">Whole animal</tissue>
    </source>
</reference>
<accession>A0A9D4ENR3</accession>
<comment type="caution">
    <text evidence="2">The sequence shown here is derived from an EMBL/GenBank/DDBJ whole genome shotgun (WGS) entry which is preliminary data.</text>
</comment>
<organism evidence="2 3">
    <name type="scientific">Dreissena polymorpha</name>
    <name type="common">Zebra mussel</name>
    <name type="synonym">Mytilus polymorpha</name>
    <dbReference type="NCBI Taxonomy" id="45954"/>
    <lineage>
        <taxon>Eukaryota</taxon>
        <taxon>Metazoa</taxon>
        <taxon>Spiralia</taxon>
        <taxon>Lophotrochozoa</taxon>
        <taxon>Mollusca</taxon>
        <taxon>Bivalvia</taxon>
        <taxon>Autobranchia</taxon>
        <taxon>Heteroconchia</taxon>
        <taxon>Euheterodonta</taxon>
        <taxon>Imparidentia</taxon>
        <taxon>Neoheterodontei</taxon>
        <taxon>Myida</taxon>
        <taxon>Dreissenoidea</taxon>
        <taxon>Dreissenidae</taxon>
        <taxon>Dreissena</taxon>
    </lineage>
</organism>
<gene>
    <name evidence="2" type="ORF">DPMN_160943</name>
</gene>
<name>A0A9D4ENR3_DREPO</name>
<keyword evidence="3" id="KW-1185">Reference proteome</keyword>
<evidence type="ECO:0000313" key="3">
    <source>
        <dbReference type="Proteomes" id="UP000828390"/>
    </source>
</evidence>
<keyword evidence="1" id="KW-1133">Transmembrane helix</keyword>
<protein>
    <submittedName>
        <fullName evidence="2">Uncharacterized protein</fullName>
    </submittedName>
</protein>
<dbReference type="EMBL" id="JAIWYP010000008">
    <property type="protein sequence ID" value="KAH3783016.1"/>
    <property type="molecule type" value="Genomic_DNA"/>
</dbReference>
<evidence type="ECO:0000313" key="2">
    <source>
        <dbReference type="EMBL" id="KAH3783016.1"/>
    </source>
</evidence>
<sequence length="105" mass="11517">MCCESFTPTNCGSTIIRLTDSTTTVIVPSSSEHNLKNDMNPNGWSNDAHGDRNSTGLIIAVSCTAVVAVVSLILTLCAGIRMMRINRTIKWMSNDREIPMFARIQ</sequence>
<keyword evidence="1" id="KW-0812">Transmembrane</keyword>
<dbReference type="Proteomes" id="UP000828390">
    <property type="component" value="Unassembled WGS sequence"/>
</dbReference>
<evidence type="ECO:0000256" key="1">
    <source>
        <dbReference type="SAM" id="Phobius"/>
    </source>
</evidence>
<proteinExistence type="predicted"/>
<reference evidence="2" key="1">
    <citation type="journal article" date="2019" name="bioRxiv">
        <title>The Genome of the Zebra Mussel, Dreissena polymorpha: A Resource for Invasive Species Research.</title>
        <authorList>
            <person name="McCartney M.A."/>
            <person name="Auch B."/>
            <person name="Kono T."/>
            <person name="Mallez S."/>
            <person name="Zhang Y."/>
            <person name="Obille A."/>
            <person name="Becker A."/>
            <person name="Abrahante J.E."/>
            <person name="Garbe J."/>
            <person name="Badalamenti J.P."/>
            <person name="Herman A."/>
            <person name="Mangelson H."/>
            <person name="Liachko I."/>
            <person name="Sullivan S."/>
            <person name="Sone E.D."/>
            <person name="Koren S."/>
            <person name="Silverstein K.A.T."/>
            <person name="Beckman K.B."/>
            <person name="Gohl D.M."/>
        </authorList>
    </citation>
    <scope>NUCLEOTIDE SEQUENCE</scope>
    <source>
        <strain evidence="2">Duluth1</strain>
        <tissue evidence="2">Whole animal</tissue>
    </source>
</reference>
<dbReference type="AlphaFoldDB" id="A0A9D4ENR3"/>